<feature type="repeat" description="TPR" evidence="1">
    <location>
        <begin position="667"/>
        <end position="700"/>
    </location>
</feature>
<dbReference type="SUPFAM" id="SSF81901">
    <property type="entry name" value="HCP-like"/>
    <property type="match status" value="1"/>
</dbReference>
<feature type="domain" description="TIR" evidence="2">
    <location>
        <begin position="167"/>
        <end position="266"/>
    </location>
</feature>
<dbReference type="EMBL" id="QSOB01000012">
    <property type="protein sequence ID" value="RGI67538.1"/>
    <property type="molecule type" value="Genomic_DNA"/>
</dbReference>
<dbReference type="Gene3D" id="3.40.50.10140">
    <property type="entry name" value="Toll/interleukin-1 receptor homology (TIR) domain"/>
    <property type="match status" value="1"/>
</dbReference>
<dbReference type="GO" id="GO:0007165">
    <property type="term" value="P:signal transduction"/>
    <property type="evidence" value="ECO:0007669"/>
    <property type="project" value="InterPro"/>
</dbReference>
<dbReference type="InterPro" id="IPR000157">
    <property type="entry name" value="TIR_dom"/>
</dbReference>
<keyword evidence="1" id="KW-0802">TPR repeat</keyword>
<evidence type="ECO:0000313" key="3">
    <source>
        <dbReference type="EMBL" id="RGI67538.1"/>
    </source>
</evidence>
<dbReference type="InterPro" id="IPR019734">
    <property type="entry name" value="TPR_rpt"/>
</dbReference>
<protein>
    <submittedName>
        <fullName evidence="3">TIR domain-containing protein</fullName>
    </submittedName>
</protein>
<evidence type="ECO:0000256" key="1">
    <source>
        <dbReference type="PROSITE-ProRule" id="PRU00339"/>
    </source>
</evidence>
<dbReference type="InterPro" id="IPR011990">
    <property type="entry name" value="TPR-like_helical_dom_sf"/>
</dbReference>
<dbReference type="Pfam" id="PF13181">
    <property type="entry name" value="TPR_8"/>
    <property type="match status" value="1"/>
</dbReference>
<dbReference type="Gene3D" id="1.25.40.10">
    <property type="entry name" value="Tetratricopeptide repeat domain"/>
    <property type="match status" value="4"/>
</dbReference>
<organism evidence="3 4">
    <name type="scientific">Agathobacter rectalis</name>
    <dbReference type="NCBI Taxonomy" id="39491"/>
    <lineage>
        <taxon>Bacteria</taxon>
        <taxon>Bacillati</taxon>
        <taxon>Bacillota</taxon>
        <taxon>Clostridia</taxon>
        <taxon>Lachnospirales</taxon>
        <taxon>Lachnospiraceae</taxon>
        <taxon>Agathobacter</taxon>
    </lineage>
</organism>
<dbReference type="SMART" id="SM00028">
    <property type="entry name" value="TPR"/>
    <property type="match status" value="6"/>
</dbReference>
<proteinExistence type="predicted"/>
<gene>
    <name evidence="3" type="ORF">DXD95_09545</name>
</gene>
<name>A0A3E4E9Y3_9FIRM</name>
<dbReference type="AlphaFoldDB" id="A0A3E4E9Y3"/>
<reference evidence="3 4" key="1">
    <citation type="submission" date="2018-08" db="EMBL/GenBank/DDBJ databases">
        <title>A genome reference for cultivated species of the human gut microbiota.</title>
        <authorList>
            <person name="Zou Y."/>
            <person name="Xue W."/>
            <person name="Luo G."/>
        </authorList>
    </citation>
    <scope>NUCLEOTIDE SEQUENCE [LARGE SCALE GENOMIC DNA]</scope>
    <source>
        <strain evidence="3 4">TM10-3</strain>
    </source>
</reference>
<dbReference type="SUPFAM" id="SSF48452">
    <property type="entry name" value="TPR-like"/>
    <property type="match status" value="2"/>
</dbReference>
<dbReference type="InterPro" id="IPR052945">
    <property type="entry name" value="Mitotic_Regulator"/>
</dbReference>
<accession>A0A3E4E9Y3</accession>
<dbReference type="InterPro" id="IPR006597">
    <property type="entry name" value="Sel1-like"/>
</dbReference>
<comment type="caution">
    <text evidence="3">The sequence shown here is derived from an EMBL/GenBank/DDBJ whole genome shotgun (WGS) entry which is preliminary data.</text>
</comment>
<dbReference type="PANTHER" id="PTHR43628:SF1">
    <property type="entry name" value="CHITIN SYNTHASE REGULATORY FACTOR 2-RELATED"/>
    <property type="match status" value="1"/>
</dbReference>
<dbReference type="Proteomes" id="UP000260642">
    <property type="component" value="Unassembled WGS sequence"/>
</dbReference>
<evidence type="ECO:0000259" key="2">
    <source>
        <dbReference type="Pfam" id="PF13676"/>
    </source>
</evidence>
<sequence length="1101" mass="129102">MEYRLSYITKNEEQLDCTLKKIFFCSHWNDLDKLPKIAKLVFDDYKCSIWFHNKYDYVLDSCINESLSSMALFIIPVTSVFLSTDNTVILKEIEFALNNNVPILPIIFEKGIDDIFAEKFGNIQYISILECDITAIDFKIKIKRFLNSILIGEELVDKIRDAFEAYVFISYRKCNRKYANELMQMLHQNKTLRSLAVWYDEYLIPGENFNIAIDRAIKKSGVFALVVTPDILQDPNYVKDIEYPYAMALKKDIIPVEMANTNHAELEKKYHGIKKVINKNDVNNLYSVFLDIVRKSSLKINKDNILHSFFLGLAYLEGIDVEINYQYAKNLIEEAAKRGISDAIKKIFEMYSDGYGVNRDLKLANKWGKILLEKLINREKNNSVLLLVFEILVRLAENYIEVGEINTGRVKYQLILDLTENRNVYIFLIYRLFTFKHLALLEKDEGNLLLAEELMLEGENTLKEIYSSKQDNLVYIHDEISFYHELGDIALLQENYVKSRKYFSAALTLSKKNMSLDKSVNTEYDLVRSYRNMAWLEFEFYHLKEAKNYCVEALGGIERAEKKIIVDENDFFSEKLSLFRLLSLIYQENDCIDKALECINVAVVLINDNNRDLINDKINSIIVCLAYGEAYLRKNIDEALEILKCTLNTCESMFNKFRIRKLAYLLVENYYLLGEAYKEENDYYKSIFFYKKALSVVGNEVPNVLNDKVRLLSIYLELAQLYIQQTNIEKGLQYLKKGQEFAFKLVYCKNELLGNYEIKKIRGEVKIHYILAQYFELLAEYEDNVNNEKLLLYWAKKSIKYAYEEHLKYHGDTWGGDKLYFSLCRKYATINYRYGVLCKKNNIEVSNRLFSKSIELLSYGNIYLVDKAITCICYAKFIYNTVGNISKVISLLKIALECAVKMCDRLIPGCEKITLKVVDSLLEYLLLEKKFDEMDDIFELFKNFNWEEIKLSTEEQKTICQIYNNMSYYYFELHDINNAKKCCEMVIKFREAINEYDKIRSINDLGRAYSNYAWILFKSADWEKAEKFLFKAINLQIDAINTDNNKYREDFVRTCNRLLLYFKKVGKEKEVDEIIDEALRHSGIIYDTVSHLLIAGVSIDN</sequence>
<dbReference type="PANTHER" id="PTHR43628">
    <property type="entry name" value="ACTIVATOR OF C KINASE PROTEIN 1-RELATED"/>
    <property type="match status" value="1"/>
</dbReference>
<dbReference type="SUPFAM" id="SSF52200">
    <property type="entry name" value="Toll/Interleukin receptor TIR domain"/>
    <property type="match status" value="1"/>
</dbReference>
<dbReference type="RefSeq" id="WP_117482620.1">
    <property type="nucleotide sequence ID" value="NZ_QSOB01000012.1"/>
</dbReference>
<dbReference type="Pfam" id="PF13676">
    <property type="entry name" value="TIR_2"/>
    <property type="match status" value="1"/>
</dbReference>
<dbReference type="InterPro" id="IPR035897">
    <property type="entry name" value="Toll_tir_struct_dom_sf"/>
</dbReference>
<dbReference type="PROSITE" id="PS50005">
    <property type="entry name" value="TPR"/>
    <property type="match status" value="1"/>
</dbReference>
<evidence type="ECO:0000313" key="4">
    <source>
        <dbReference type="Proteomes" id="UP000260642"/>
    </source>
</evidence>
<dbReference type="SMART" id="SM00671">
    <property type="entry name" value="SEL1"/>
    <property type="match status" value="5"/>
</dbReference>